<feature type="domain" description="Histidine kinase" evidence="7">
    <location>
        <begin position="118"/>
        <end position="334"/>
    </location>
</feature>
<evidence type="ECO:0000256" key="4">
    <source>
        <dbReference type="ARBA" id="ARBA00022679"/>
    </source>
</evidence>
<dbReference type="SUPFAM" id="SSF55874">
    <property type="entry name" value="ATPase domain of HSP90 chaperone/DNA topoisomerase II/histidine kinase"/>
    <property type="match status" value="1"/>
</dbReference>
<evidence type="ECO:0000256" key="3">
    <source>
        <dbReference type="ARBA" id="ARBA00022553"/>
    </source>
</evidence>
<accession>A0A2N1PNR7</accession>
<dbReference type="InterPro" id="IPR050736">
    <property type="entry name" value="Sensor_HK_Regulatory"/>
</dbReference>
<sequence>MIGLKSIKSGDEKLPNVLILRSRGFDSDALSLLTDGSEFNFMEVHSLAEAVSVLQDGNLSGLTFDALITDCSDSAISRKILYEQLAKLRLKKPVFQLRSIEDTYDSRIQPSTKSERRDICHDVNNLIGASIGYSELALMEIDENGDSREYVELVLNTLRSAVELISSHFSANSGIKVFPFEGAPFFDESMIEIDRFVRKISCAARKMAHTSCELSTRNFTEGIIVAGDEPKLVRVMMNLFFNAIESMGNYGEIIFRVYTTEKTQLYLEVEDSGPGILEENYQNVFLEGFSTKGSNRGHGLAMVREMVMDMGGSIEASKGNLGGALMRISLPVYSGEIPAVYLDKKDEMAKFDDLH</sequence>
<dbReference type="Gene3D" id="3.30.565.10">
    <property type="entry name" value="Histidine kinase-like ATPase, C-terminal domain"/>
    <property type="match status" value="1"/>
</dbReference>
<dbReference type="EMBL" id="PGXC01000009">
    <property type="protein sequence ID" value="PKK89960.1"/>
    <property type="molecule type" value="Genomic_DNA"/>
</dbReference>
<keyword evidence="4" id="KW-0808">Transferase</keyword>
<dbReference type="Proteomes" id="UP000233256">
    <property type="component" value="Unassembled WGS sequence"/>
</dbReference>
<dbReference type="PROSITE" id="PS50109">
    <property type="entry name" value="HIS_KIN"/>
    <property type="match status" value="1"/>
</dbReference>
<evidence type="ECO:0000256" key="2">
    <source>
        <dbReference type="ARBA" id="ARBA00012438"/>
    </source>
</evidence>
<dbReference type="InterPro" id="IPR005467">
    <property type="entry name" value="His_kinase_dom"/>
</dbReference>
<evidence type="ECO:0000313" key="9">
    <source>
        <dbReference type="Proteomes" id="UP000233256"/>
    </source>
</evidence>
<dbReference type="EC" id="2.7.13.3" evidence="2"/>
<dbReference type="InterPro" id="IPR036890">
    <property type="entry name" value="HATPase_C_sf"/>
</dbReference>
<dbReference type="PANTHER" id="PTHR43711">
    <property type="entry name" value="TWO-COMPONENT HISTIDINE KINASE"/>
    <property type="match status" value="1"/>
</dbReference>
<comment type="caution">
    <text evidence="8">The sequence shown here is derived from an EMBL/GenBank/DDBJ whole genome shotgun (WGS) entry which is preliminary data.</text>
</comment>
<keyword evidence="3" id="KW-0597">Phosphoprotein</keyword>
<keyword evidence="5" id="KW-0418">Kinase</keyword>
<evidence type="ECO:0000256" key="5">
    <source>
        <dbReference type="ARBA" id="ARBA00022777"/>
    </source>
</evidence>
<evidence type="ECO:0000259" key="7">
    <source>
        <dbReference type="PROSITE" id="PS50109"/>
    </source>
</evidence>
<evidence type="ECO:0000256" key="6">
    <source>
        <dbReference type="ARBA" id="ARBA00023012"/>
    </source>
</evidence>
<reference evidence="8 9" key="1">
    <citation type="journal article" date="2017" name="ISME J.">
        <title>Potential for microbial H2 and metal transformations associated with novel bacteria and archaea in deep terrestrial subsurface sediments.</title>
        <authorList>
            <person name="Hernsdorf A.W."/>
            <person name="Amano Y."/>
            <person name="Miyakawa K."/>
            <person name="Ise K."/>
            <person name="Suzuki Y."/>
            <person name="Anantharaman K."/>
            <person name="Probst A."/>
            <person name="Burstein D."/>
            <person name="Thomas B.C."/>
            <person name="Banfield J.F."/>
        </authorList>
    </citation>
    <scope>NUCLEOTIDE SEQUENCE [LARGE SCALE GENOMIC DNA]</scope>
    <source>
        <strain evidence="8">HGW-Wallbacteria-1</strain>
    </source>
</reference>
<dbReference type="Pfam" id="PF02518">
    <property type="entry name" value="HATPase_c"/>
    <property type="match status" value="1"/>
</dbReference>
<dbReference type="SMART" id="SM00387">
    <property type="entry name" value="HATPase_c"/>
    <property type="match status" value="1"/>
</dbReference>
<protein>
    <recommendedName>
        <fullName evidence="2">histidine kinase</fullName>
        <ecNumber evidence="2">2.7.13.3</ecNumber>
    </recommendedName>
</protein>
<dbReference type="AlphaFoldDB" id="A0A2N1PNR7"/>
<dbReference type="PRINTS" id="PR00344">
    <property type="entry name" value="BCTRLSENSOR"/>
</dbReference>
<gene>
    <name evidence="8" type="ORF">CVV64_11550</name>
</gene>
<evidence type="ECO:0000256" key="1">
    <source>
        <dbReference type="ARBA" id="ARBA00000085"/>
    </source>
</evidence>
<organism evidence="8 9">
    <name type="scientific">Candidatus Wallbacteria bacterium HGW-Wallbacteria-1</name>
    <dbReference type="NCBI Taxonomy" id="2013854"/>
    <lineage>
        <taxon>Bacteria</taxon>
        <taxon>Candidatus Walliibacteriota</taxon>
    </lineage>
</organism>
<dbReference type="InterPro" id="IPR003661">
    <property type="entry name" value="HisK_dim/P_dom"/>
</dbReference>
<dbReference type="InterPro" id="IPR004358">
    <property type="entry name" value="Sig_transdc_His_kin-like_C"/>
</dbReference>
<dbReference type="GO" id="GO:0000155">
    <property type="term" value="F:phosphorelay sensor kinase activity"/>
    <property type="evidence" value="ECO:0007669"/>
    <property type="project" value="InterPro"/>
</dbReference>
<dbReference type="CDD" id="cd00082">
    <property type="entry name" value="HisKA"/>
    <property type="match status" value="1"/>
</dbReference>
<dbReference type="PANTHER" id="PTHR43711:SF1">
    <property type="entry name" value="HISTIDINE KINASE 1"/>
    <property type="match status" value="1"/>
</dbReference>
<proteinExistence type="predicted"/>
<dbReference type="InterPro" id="IPR003594">
    <property type="entry name" value="HATPase_dom"/>
</dbReference>
<keyword evidence="6" id="KW-0902">Two-component regulatory system</keyword>
<comment type="catalytic activity">
    <reaction evidence="1">
        <text>ATP + protein L-histidine = ADP + protein N-phospho-L-histidine.</text>
        <dbReference type="EC" id="2.7.13.3"/>
    </reaction>
</comment>
<name>A0A2N1PNR7_9BACT</name>
<evidence type="ECO:0000313" key="8">
    <source>
        <dbReference type="EMBL" id="PKK89960.1"/>
    </source>
</evidence>